<keyword evidence="7" id="KW-0653">Protein transport</keyword>
<dbReference type="GO" id="GO:0015031">
    <property type="term" value="P:protein transport"/>
    <property type="evidence" value="ECO:0007669"/>
    <property type="project" value="UniProtKB-KW"/>
</dbReference>
<dbReference type="GO" id="GO:0044804">
    <property type="term" value="P:nucleophagy"/>
    <property type="evidence" value="ECO:0007669"/>
    <property type="project" value="TreeGrafter"/>
</dbReference>
<dbReference type="GO" id="GO:0061723">
    <property type="term" value="P:glycophagy"/>
    <property type="evidence" value="ECO:0007669"/>
    <property type="project" value="TreeGrafter"/>
</dbReference>
<evidence type="ECO:0000256" key="10">
    <source>
        <dbReference type="SAM" id="MobiDB-lite"/>
    </source>
</evidence>
<keyword evidence="6" id="KW-0833">Ubl conjugation pathway</keyword>
<dbReference type="Pfam" id="PF03987">
    <property type="entry name" value="Autophagy_act_C"/>
    <property type="match status" value="1"/>
</dbReference>
<dbReference type="GO" id="GO:0000422">
    <property type="term" value="P:autophagy of mitochondrion"/>
    <property type="evidence" value="ECO:0007669"/>
    <property type="project" value="TreeGrafter"/>
</dbReference>
<dbReference type="PANTHER" id="PTHR12866:SF2">
    <property type="entry name" value="UBIQUITIN-LIKE-CONJUGATING ENZYME ATG3"/>
    <property type="match status" value="1"/>
</dbReference>
<dbReference type="PANTHER" id="PTHR12866">
    <property type="entry name" value="UBIQUITIN-LIKE-CONJUGATING ENZYME ATG3"/>
    <property type="match status" value="1"/>
</dbReference>
<accession>A0A915DAR6</accession>
<protein>
    <recommendedName>
        <fullName evidence="3">Ubiquitin-like-conjugating enzyme ATG3</fullName>
    </recommendedName>
    <alternativeName>
        <fullName evidence="9">Autophagy-related protein 3</fullName>
    </alternativeName>
</protein>
<proteinExistence type="inferred from homology"/>
<dbReference type="GO" id="GO:0000045">
    <property type="term" value="P:autophagosome assembly"/>
    <property type="evidence" value="ECO:0007669"/>
    <property type="project" value="TreeGrafter"/>
</dbReference>
<evidence type="ECO:0000256" key="1">
    <source>
        <dbReference type="ARBA" id="ARBA00004496"/>
    </source>
</evidence>
<keyword evidence="8" id="KW-0072">Autophagy</keyword>
<sequence>MNDLVNSFKSAALSVGEMLTPILKESKFKETGVLTPEEFVAASVYSGDHLVHHCPTWSWSKAGDPSKSKDYLPVNKQFLVTRHVPCTQRCGQMDYDSKLEKIIDEDKEKTESMEAKKMDNLIENPNQSADDDDDDDDAPPVDMDSFLESGALEDEDPNCYVTYHKEAKNDVQNGEEELLATRTYDLHITYDKYYQVPRFWLLGYDEQGKPLSVVQMKEDFSQEHADKTITMEPHPQVANLVLATIHPCRHAAVMKRLIEQFLDNGKDLSVLDYLYVFLKFVQAVIPTVEYDYTRSIQL</sequence>
<evidence type="ECO:0000256" key="8">
    <source>
        <dbReference type="ARBA" id="ARBA00023006"/>
    </source>
</evidence>
<evidence type="ECO:0000256" key="9">
    <source>
        <dbReference type="ARBA" id="ARBA00034553"/>
    </source>
</evidence>
<dbReference type="InterPro" id="IPR007135">
    <property type="entry name" value="Atg3/Atg10"/>
</dbReference>
<evidence type="ECO:0000313" key="12">
    <source>
        <dbReference type="WBParaSite" id="jg17899"/>
    </source>
</evidence>
<evidence type="ECO:0000256" key="4">
    <source>
        <dbReference type="ARBA" id="ARBA00022448"/>
    </source>
</evidence>
<name>A0A915DAR6_9BILA</name>
<evidence type="ECO:0000256" key="2">
    <source>
        <dbReference type="ARBA" id="ARBA00007683"/>
    </source>
</evidence>
<reference evidence="12" key="1">
    <citation type="submission" date="2022-11" db="UniProtKB">
        <authorList>
            <consortium name="WormBaseParasite"/>
        </authorList>
    </citation>
    <scope>IDENTIFICATION</scope>
</reference>
<dbReference type="Gene3D" id="3.30.1460.50">
    <property type="match status" value="1"/>
</dbReference>
<keyword evidence="5" id="KW-0963">Cytoplasm</keyword>
<evidence type="ECO:0000256" key="7">
    <source>
        <dbReference type="ARBA" id="ARBA00022927"/>
    </source>
</evidence>
<feature type="region of interest" description="Disordered" evidence="10">
    <location>
        <begin position="118"/>
        <end position="149"/>
    </location>
</feature>
<dbReference type="WBParaSite" id="jg17899">
    <property type="protein sequence ID" value="jg17899"/>
    <property type="gene ID" value="jg17899"/>
</dbReference>
<organism evidence="11 12">
    <name type="scientific">Ditylenchus dipsaci</name>
    <dbReference type="NCBI Taxonomy" id="166011"/>
    <lineage>
        <taxon>Eukaryota</taxon>
        <taxon>Metazoa</taxon>
        <taxon>Ecdysozoa</taxon>
        <taxon>Nematoda</taxon>
        <taxon>Chromadorea</taxon>
        <taxon>Rhabditida</taxon>
        <taxon>Tylenchina</taxon>
        <taxon>Tylenchomorpha</taxon>
        <taxon>Sphaerularioidea</taxon>
        <taxon>Anguinidae</taxon>
        <taxon>Anguininae</taxon>
        <taxon>Ditylenchus</taxon>
    </lineage>
</organism>
<comment type="subcellular location">
    <subcellularLocation>
        <location evidence="1">Cytoplasm</location>
    </subcellularLocation>
</comment>
<evidence type="ECO:0000256" key="6">
    <source>
        <dbReference type="ARBA" id="ARBA00022786"/>
    </source>
</evidence>
<dbReference type="GO" id="GO:0000407">
    <property type="term" value="C:phagophore assembly site"/>
    <property type="evidence" value="ECO:0007669"/>
    <property type="project" value="TreeGrafter"/>
</dbReference>
<dbReference type="GO" id="GO:0019776">
    <property type="term" value="F:Atg8-family ligase activity"/>
    <property type="evidence" value="ECO:0007669"/>
    <property type="project" value="TreeGrafter"/>
</dbReference>
<evidence type="ECO:0000256" key="5">
    <source>
        <dbReference type="ARBA" id="ARBA00022490"/>
    </source>
</evidence>
<keyword evidence="4" id="KW-0813">Transport</keyword>
<evidence type="ECO:0000313" key="11">
    <source>
        <dbReference type="Proteomes" id="UP000887574"/>
    </source>
</evidence>
<comment type="similarity">
    <text evidence="2">Belongs to the ATG3 family.</text>
</comment>
<evidence type="ECO:0000256" key="3">
    <source>
        <dbReference type="ARBA" id="ARBA00017573"/>
    </source>
</evidence>
<feature type="compositionally biased region" description="Acidic residues" evidence="10">
    <location>
        <begin position="129"/>
        <end position="139"/>
    </location>
</feature>
<dbReference type="Proteomes" id="UP000887574">
    <property type="component" value="Unplaced"/>
</dbReference>
<dbReference type="GO" id="GO:0005829">
    <property type="term" value="C:cytosol"/>
    <property type="evidence" value="ECO:0007669"/>
    <property type="project" value="TreeGrafter"/>
</dbReference>
<dbReference type="AlphaFoldDB" id="A0A915DAR6"/>
<keyword evidence="11" id="KW-1185">Reference proteome</keyword>